<feature type="compositionally biased region" description="Basic residues" evidence="1">
    <location>
        <begin position="200"/>
        <end position="211"/>
    </location>
</feature>
<evidence type="ECO:0000256" key="1">
    <source>
        <dbReference type="SAM" id="MobiDB-lite"/>
    </source>
</evidence>
<evidence type="ECO:0000313" key="2">
    <source>
        <dbReference type="EMBL" id="MBW0476564.1"/>
    </source>
</evidence>
<dbReference type="EMBL" id="AVOT02004510">
    <property type="protein sequence ID" value="MBW0476564.1"/>
    <property type="molecule type" value="Genomic_DNA"/>
</dbReference>
<dbReference type="AlphaFoldDB" id="A0A9Q3C1E2"/>
<sequence>MGKLTQAVATRDNSKTPVFKTPLMKEPDSFDGTQVHKLRGFIQLCQLIFHNYPENFFSDRKKVLYLTSFLTGIAGKCIEPYLSNISNEDSSYLLNNFQLFETQLFTLFCEPNEVRKAEEELDNLRMKESGHVSLRDLASRLLDQLASHPGTFDNLQELMDATLELYTRYHERQNEKGGNKEKKPVFIGSNPSRPPQGSSKRPHHKKNKKGKQFQSLKDKPHAALLNKDNKLIWSEKERRIKEGLFTYCGVKTQLKNTSRDPRTSLDHQEAPLASREKPQGG</sequence>
<proteinExistence type="predicted"/>
<name>A0A9Q3C1E2_9BASI</name>
<evidence type="ECO:0000313" key="3">
    <source>
        <dbReference type="Proteomes" id="UP000765509"/>
    </source>
</evidence>
<feature type="compositionally biased region" description="Basic and acidic residues" evidence="1">
    <location>
        <begin position="171"/>
        <end position="184"/>
    </location>
</feature>
<feature type="region of interest" description="Disordered" evidence="1">
    <location>
        <begin position="171"/>
        <end position="229"/>
    </location>
</feature>
<accession>A0A9Q3C1E2</accession>
<comment type="caution">
    <text evidence="2">The sequence shown here is derived from an EMBL/GenBank/DDBJ whole genome shotgun (WGS) entry which is preliminary data.</text>
</comment>
<keyword evidence="3" id="KW-1185">Reference proteome</keyword>
<organism evidence="2 3">
    <name type="scientific">Austropuccinia psidii MF-1</name>
    <dbReference type="NCBI Taxonomy" id="1389203"/>
    <lineage>
        <taxon>Eukaryota</taxon>
        <taxon>Fungi</taxon>
        <taxon>Dikarya</taxon>
        <taxon>Basidiomycota</taxon>
        <taxon>Pucciniomycotina</taxon>
        <taxon>Pucciniomycetes</taxon>
        <taxon>Pucciniales</taxon>
        <taxon>Sphaerophragmiaceae</taxon>
        <taxon>Austropuccinia</taxon>
    </lineage>
</organism>
<feature type="region of interest" description="Disordered" evidence="1">
    <location>
        <begin position="254"/>
        <end position="281"/>
    </location>
</feature>
<feature type="compositionally biased region" description="Basic and acidic residues" evidence="1">
    <location>
        <begin position="216"/>
        <end position="229"/>
    </location>
</feature>
<protein>
    <submittedName>
        <fullName evidence="2">Uncharacterized protein</fullName>
    </submittedName>
</protein>
<dbReference type="Proteomes" id="UP000765509">
    <property type="component" value="Unassembled WGS sequence"/>
</dbReference>
<feature type="compositionally biased region" description="Basic and acidic residues" evidence="1">
    <location>
        <begin position="257"/>
        <end position="281"/>
    </location>
</feature>
<reference evidence="2" key="1">
    <citation type="submission" date="2021-03" db="EMBL/GenBank/DDBJ databases">
        <title>Draft genome sequence of rust myrtle Austropuccinia psidii MF-1, a brazilian biotype.</title>
        <authorList>
            <person name="Quecine M.C."/>
            <person name="Pachon D.M.R."/>
            <person name="Bonatelli M.L."/>
            <person name="Correr F.H."/>
            <person name="Franceschini L.M."/>
            <person name="Leite T.F."/>
            <person name="Margarido G.R.A."/>
            <person name="Almeida C.A."/>
            <person name="Ferrarezi J.A."/>
            <person name="Labate C.A."/>
        </authorList>
    </citation>
    <scope>NUCLEOTIDE SEQUENCE</scope>
    <source>
        <strain evidence="2">MF-1</strain>
    </source>
</reference>
<gene>
    <name evidence="2" type="ORF">O181_016279</name>
</gene>
<feature type="compositionally biased region" description="Polar residues" evidence="1">
    <location>
        <begin position="189"/>
        <end position="199"/>
    </location>
</feature>